<evidence type="ECO:0000313" key="2">
    <source>
        <dbReference type="EMBL" id="TFY60859.1"/>
    </source>
</evidence>
<dbReference type="EMBL" id="SEKV01000234">
    <property type="protein sequence ID" value="TFY60859.1"/>
    <property type="molecule type" value="Genomic_DNA"/>
</dbReference>
<protein>
    <recommendedName>
        <fullName evidence="1">Peptidase A1 domain-containing protein</fullName>
    </recommendedName>
</protein>
<dbReference type="InterPro" id="IPR021109">
    <property type="entry name" value="Peptidase_aspartic_dom_sf"/>
</dbReference>
<dbReference type="Proteomes" id="UP000298390">
    <property type="component" value="Unassembled WGS sequence"/>
</dbReference>
<dbReference type="SUPFAM" id="SSF50630">
    <property type="entry name" value="Acid proteases"/>
    <property type="match status" value="1"/>
</dbReference>
<comment type="caution">
    <text evidence="2">The sequence shown here is derived from an EMBL/GenBank/DDBJ whole genome shotgun (WGS) entry which is preliminary data.</text>
</comment>
<dbReference type="InterPro" id="IPR033121">
    <property type="entry name" value="PEPTIDASE_A1"/>
</dbReference>
<evidence type="ECO:0000259" key="1">
    <source>
        <dbReference type="Pfam" id="PF00026"/>
    </source>
</evidence>
<dbReference type="Pfam" id="PF00026">
    <property type="entry name" value="Asp"/>
    <property type="match status" value="1"/>
</dbReference>
<gene>
    <name evidence="2" type="ORF">EVJ58_g4875</name>
</gene>
<proteinExistence type="predicted"/>
<accession>A0A4Y9YIS3</accession>
<name>A0A4Y9YIS3_9APHY</name>
<dbReference type="Gene3D" id="2.40.70.10">
    <property type="entry name" value="Acid Proteases"/>
    <property type="match status" value="1"/>
</dbReference>
<evidence type="ECO:0000313" key="3">
    <source>
        <dbReference type="Proteomes" id="UP000298390"/>
    </source>
</evidence>
<dbReference type="AlphaFoldDB" id="A0A4Y9YIS3"/>
<organism evidence="2 3">
    <name type="scientific">Rhodofomes roseus</name>
    <dbReference type="NCBI Taxonomy" id="34475"/>
    <lineage>
        <taxon>Eukaryota</taxon>
        <taxon>Fungi</taxon>
        <taxon>Dikarya</taxon>
        <taxon>Basidiomycota</taxon>
        <taxon>Agaricomycotina</taxon>
        <taxon>Agaricomycetes</taxon>
        <taxon>Polyporales</taxon>
        <taxon>Rhodofomes</taxon>
    </lineage>
</organism>
<dbReference type="STRING" id="34475.A0A4Y9YIS3"/>
<reference evidence="2 3" key="1">
    <citation type="submission" date="2019-01" db="EMBL/GenBank/DDBJ databases">
        <title>Genome sequencing of the rare red list fungi Fomitopsis rosea.</title>
        <authorList>
            <person name="Buettner E."/>
            <person name="Kellner H."/>
        </authorList>
    </citation>
    <scope>NUCLEOTIDE SEQUENCE [LARGE SCALE GENOMIC DNA]</scope>
    <source>
        <strain evidence="2 3">DSM 105464</strain>
    </source>
</reference>
<sequence>MRTTSIPLTLKPANMALGDILIFILSVLAYARPVERDAGQSSPLRRTNNLARVATGHKVPFTYEGYSLLPVGTIQFGDRSGIQAHICTDTVDIAVHEQALLSATNVDKGTWRMDIPGDGMLALSSPSVSRLKGRPVGYFWNAVEQKAVTTPGELSFYFAPRASTAGSELQIGGRDPSKYIGEPEKHLTAFVGEERSWTIPGGSIYVDGKAVVQDIVTTIDSGERAQCRRDREVV</sequence>
<feature type="domain" description="Peptidase A1" evidence="1">
    <location>
        <begin position="73"/>
        <end position="222"/>
    </location>
</feature>